<keyword evidence="1" id="KW-0805">Transcription regulation</keyword>
<evidence type="ECO:0000256" key="3">
    <source>
        <dbReference type="ARBA" id="ARBA00023163"/>
    </source>
</evidence>
<dbReference type="InterPro" id="IPR036390">
    <property type="entry name" value="WH_DNA-bd_sf"/>
</dbReference>
<keyword evidence="2" id="KW-0238">DNA-binding</keyword>
<reference evidence="5 6" key="1">
    <citation type="submission" date="2017-06" db="EMBL/GenBank/DDBJ databases">
        <authorList>
            <person name="Kim H.J."/>
            <person name="Triplett B.A."/>
        </authorList>
    </citation>
    <scope>NUCLEOTIDE SEQUENCE [LARGE SCALE GENOMIC DNA]</scope>
    <source>
        <strain evidence="5 6">DSM 44715</strain>
    </source>
</reference>
<dbReference type="EMBL" id="FZOR01000034">
    <property type="protein sequence ID" value="SNT48253.1"/>
    <property type="molecule type" value="Genomic_DNA"/>
</dbReference>
<feature type="domain" description="HTH hxlR-type" evidence="4">
    <location>
        <begin position="8"/>
        <end position="106"/>
    </location>
</feature>
<dbReference type="Pfam" id="PF01638">
    <property type="entry name" value="HxlR"/>
    <property type="match status" value="1"/>
</dbReference>
<protein>
    <submittedName>
        <fullName evidence="5">Transcriptional regulator, HxlR family</fullName>
    </submittedName>
</protein>
<sequence>MEYTPERCRAREILDRVGDKWSLQVIAVLGERTKRFTELKREIDGISQRMLTVTLRGLERDGIVTRTVYPVVPPRVEYSLTPLGTTLMDAAETLVQWAENHINQIDSARADYDARGVVEEPSARSANGSP</sequence>
<evidence type="ECO:0000313" key="6">
    <source>
        <dbReference type="Proteomes" id="UP000198318"/>
    </source>
</evidence>
<dbReference type="SUPFAM" id="SSF46785">
    <property type="entry name" value="Winged helix' DNA-binding domain"/>
    <property type="match status" value="1"/>
</dbReference>
<evidence type="ECO:0000259" key="4">
    <source>
        <dbReference type="PROSITE" id="PS51118"/>
    </source>
</evidence>
<dbReference type="InterPro" id="IPR002577">
    <property type="entry name" value="HTH_HxlR"/>
</dbReference>
<dbReference type="PANTHER" id="PTHR33204:SF39">
    <property type="entry name" value="TRANSCRIPTIONAL REGULATORY PROTEIN"/>
    <property type="match status" value="1"/>
</dbReference>
<keyword evidence="3" id="KW-0804">Transcription</keyword>
<dbReference type="RefSeq" id="WP_089329257.1">
    <property type="nucleotide sequence ID" value="NZ_FZOR01000034.1"/>
</dbReference>
<keyword evidence="6" id="KW-1185">Reference proteome</keyword>
<gene>
    <name evidence="5" type="ORF">SAMN05443665_103455</name>
</gene>
<name>A0A239N191_9ACTN</name>
<organism evidence="5 6">
    <name type="scientific">Actinomadura meyerae</name>
    <dbReference type="NCBI Taxonomy" id="240840"/>
    <lineage>
        <taxon>Bacteria</taxon>
        <taxon>Bacillati</taxon>
        <taxon>Actinomycetota</taxon>
        <taxon>Actinomycetes</taxon>
        <taxon>Streptosporangiales</taxon>
        <taxon>Thermomonosporaceae</taxon>
        <taxon>Actinomadura</taxon>
    </lineage>
</organism>
<proteinExistence type="predicted"/>
<dbReference type="AlphaFoldDB" id="A0A239N191"/>
<evidence type="ECO:0000313" key="5">
    <source>
        <dbReference type="EMBL" id="SNT48253.1"/>
    </source>
</evidence>
<dbReference type="InterPro" id="IPR036388">
    <property type="entry name" value="WH-like_DNA-bd_sf"/>
</dbReference>
<dbReference type="Proteomes" id="UP000198318">
    <property type="component" value="Unassembled WGS sequence"/>
</dbReference>
<dbReference type="Gene3D" id="1.10.10.10">
    <property type="entry name" value="Winged helix-like DNA-binding domain superfamily/Winged helix DNA-binding domain"/>
    <property type="match status" value="1"/>
</dbReference>
<dbReference type="GO" id="GO:0003677">
    <property type="term" value="F:DNA binding"/>
    <property type="evidence" value="ECO:0007669"/>
    <property type="project" value="UniProtKB-KW"/>
</dbReference>
<dbReference type="PANTHER" id="PTHR33204">
    <property type="entry name" value="TRANSCRIPTIONAL REGULATOR, MARR FAMILY"/>
    <property type="match status" value="1"/>
</dbReference>
<dbReference type="PROSITE" id="PS51118">
    <property type="entry name" value="HTH_HXLR"/>
    <property type="match status" value="1"/>
</dbReference>
<evidence type="ECO:0000256" key="1">
    <source>
        <dbReference type="ARBA" id="ARBA00023015"/>
    </source>
</evidence>
<accession>A0A239N191</accession>
<dbReference type="OrthoDB" id="370168at2"/>
<evidence type="ECO:0000256" key="2">
    <source>
        <dbReference type="ARBA" id="ARBA00023125"/>
    </source>
</evidence>